<name>Q6D512_PECAS</name>
<gene>
    <name evidence="1" type="ordered locus">ECA2229</name>
</gene>
<evidence type="ECO:0000313" key="2">
    <source>
        <dbReference type="Proteomes" id="UP000007966"/>
    </source>
</evidence>
<dbReference type="HOGENOM" id="CLU_3255397_0_0_6"/>
<dbReference type="Proteomes" id="UP000007966">
    <property type="component" value="Chromosome"/>
</dbReference>
<dbReference type="KEGG" id="eca:ECA2229"/>
<keyword evidence="2" id="KW-1185">Reference proteome</keyword>
<accession>Q6D512</accession>
<proteinExistence type="predicted"/>
<dbReference type="AlphaFoldDB" id="Q6D512"/>
<evidence type="ECO:0000313" key="1">
    <source>
        <dbReference type="EMBL" id="CAG75131.1"/>
    </source>
</evidence>
<reference evidence="1" key="1">
    <citation type="submission" date="2004-02" db="EMBL/GenBank/DDBJ databases">
        <title>The genome sequence of the enterobacterial phytopathogen Erwinia carotovora subsp. atroseptica SCRI1043 and functional genomic identification of novel virulence factors.</title>
        <authorList>
            <person name="Bell K.S."/>
            <person name="Sebaihia M."/>
            <person name="Pritchard L."/>
            <person name="Holden M."/>
            <person name="Hyman L.J."/>
            <person name="Holeva M.C."/>
            <person name="Thomson N.R."/>
            <person name="Bentley S.D."/>
            <person name="Churcher C."/>
            <person name="Mungall K."/>
            <person name="Atkin R."/>
            <person name="Bason N."/>
            <person name="Brooks K."/>
            <person name="Chillingworth T."/>
            <person name="Clark K."/>
            <person name="Doggett J."/>
            <person name="Fraser A."/>
            <person name="Hance Z."/>
            <person name="Hauser H."/>
            <person name="Jagels K."/>
            <person name="Moule S."/>
            <person name="Norbertczak H."/>
            <person name="Ormond D."/>
            <person name="Price C."/>
            <person name="Quail M.A."/>
            <person name="Sanders M."/>
            <person name="Walker D."/>
            <person name="Whitehead S."/>
            <person name="Salmond G.P.C."/>
            <person name="Birch P.R.J."/>
            <person name="Barrell B.G."/>
            <person name="Parkhill J."/>
            <person name="Toth I.K."/>
        </authorList>
    </citation>
    <scope>NUCLEOTIDE SEQUENCE</scope>
    <source>
        <strain evidence="1">SCRI1043</strain>
    </source>
</reference>
<dbReference type="EMBL" id="BX950851">
    <property type="protein sequence ID" value="CAG75131.1"/>
    <property type="molecule type" value="Genomic_DNA"/>
</dbReference>
<protein>
    <submittedName>
        <fullName evidence="1">Uncharacterized protein</fullName>
    </submittedName>
</protein>
<sequence length="42" mass="4871">MDTWTSQLLLYPLQYLVDHLASRSPATISGQRVCPDKYLEME</sequence>
<organism evidence="1 2">
    <name type="scientific">Pectobacterium atrosepticum (strain SCRI 1043 / ATCC BAA-672)</name>
    <name type="common">Erwinia carotovora subsp. atroseptica</name>
    <dbReference type="NCBI Taxonomy" id="218491"/>
    <lineage>
        <taxon>Bacteria</taxon>
        <taxon>Pseudomonadati</taxon>
        <taxon>Pseudomonadota</taxon>
        <taxon>Gammaproteobacteria</taxon>
        <taxon>Enterobacterales</taxon>
        <taxon>Pectobacteriaceae</taxon>
        <taxon>Pectobacterium</taxon>
    </lineage>
</organism>